<name>A0A3S3MG25_9MICO</name>
<feature type="transmembrane region" description="Helical" evidence="6">
    <location>
        <begin position="87"/>
        <end position="109"/>
    </location>
</feature>
<dbReference type="GO" id="GO:0005886">
    <property type="term" value="C:plasma membrane"/>
    <property type="evidence" value="ECO:0007669"/>
    <property type="project" value="UniProtKB-SubCell"/>
</dbReference>
<sequence length="415" mass="43408">MSAAPSLHRRLLGFMLLPVIAALSPVIALPVITRNAGSAGWGSAIAGENIGTFTAIAIGWGWTTIGPALISLAADDDHRARLYRESLTIRLLISIVALPALVVICWLIAAPGAELFTVLMGIQGALISLSFTWFSAGIGDPRTIVVLDAIPRLLANFAAAGLVLVTGVVVFYPLAGILVTVVSTAIFTVRLLRRHPGPWPRPRELPALFRSTLPVALNDAGLSGYSSVPAPVVNVTASPEASAGYASSDKLLKLGQFIPMTLANALQSWIGEAHGSHRGRRMGIALVLATGIGALGWAGLALVGPWFTEFYFGADAAAPFDVLLATGLVFFFFSVRTIVARLILFPAGQAGAVMRTTLIATAIGIPLMIGLALAWGPVGAAIGYAFTEGAATVLLSRRCFRVLRDLRHAPAEAPA</sequence>
<evidence type="ECO:0008006" key="9">
    <source>
        <dbReference type="Google" id="ProtNLM"/>
    </source>
</evidence>
<evidence type="ECO:0000256" key="5">
    <source>
        <dbReference type="ARBA" id="ARBA00023136"/>
    </source>
</evidence>
<dbReference type="InterPro" id="IPR050833">
    <property type="entry name" value="Poly_Biosynth_Transport"/>
</dbReference>
<dbReference type="Proteomes" id="UP000285970">
    <property type="component" value="Unassembled WGS sequence"/>
</dbReference>
<feature type="transmembrane region" description="Helical" evidence="6">
    <location>
        <begin position="322"/>
        <end position="344"/>
    </location>
</feature>
<evidence type="ECO:0000256" key="3">
    <source>
        <dbReference type="ARBA" id="ARBA00022692"/>
    </source>
</evidence>
<evidence type="ECO:0000313" key="8">
    <source>
        <dbReference type="Proteomes" id="UP000285970"/>
    </source>
</evidence>
<dbReference type="PANTHER" id="PTHR30250">
    <property type="entry name" value="PST FAMILY PREDICTED COLANIC ACID TRANSPORTER"/>
    <property type="match status" value="1"/>
</dbReference>
<evidence type="ECO:0000313" key="7">
    <source>
        <dbReference type="EMBL" id="RWR22264.1"/>
    </source>
</evidence>
<dbReference type="PANTHER" id="PTHR30250:SF11">
    <property type="entry name" value="O-ANTIGEN TRANSPORTER-RELATED"/>
    <property type="match status" value="1"/>
</dbReference>
<organism evidence="7 8">
    <name type="scientific">Microbacterium enclense</name>
    <dbReference type="NCBI Taxonomy" id="993073"/>
    <lineage>
        <taxon>Bacteria</taxon>
        <taxon>Bacillati</taxon>
        <taxon>Actinomycetota</taxon>
        <taxon>Actinomycetes</taxon>
        <taxon>Micrococcales</taxon>
        <taxon>Microbacteriaceae</taxon>
        <taxon>Microbacterium</taxon>
    </lineage>
</organism>
<keyword evidence="4 6" id="KW-1133">Transmembrane helix</keyword>
<feature type="transmembrane region" description="Helical" evidence="6">
    <location>
        <begin position="284"/>
        <end position="307"/>
    </location>
</feature>
<keyword evidence="3 6" id="KW-0812">Transmembrane</keyword>
<evidence type="ECO:0000256" key="2">
    <source>
        <dbReference type="ARBA" id="ARBA00022475"/>
    </source>
</evidence>
<evidence type="ECO:0000256" key="1">
    <source>
        <dbReference type="ARBA" id="ARBA00004651"/>
    </source>
</evidence>
<reference evidence="7 8" key="1">
    <citation type="journal article" date="2018" name="Front. Microbiol.">
        <title>Novel Insights Into Bacterial Dimethylsulfoniopropionate Catabolism in the East China Sea.</title>
        <authorList>
            <person name="Liu J."/>
            <person name="Liu J."/>
            <person name="Zhang S.H."/>
            <person name="Liang J."/>
            <person name="Lin H."/>
            <person name="Song D."/>
            <person name="Yang G.P."/>
            <person name="Todd J.D."/>
            <person name="Zhang X.H."/>
        </authorList>
    </citation>
    <scope>NUCLEOTIDE SEQUENCE [LARGE SCALE GENOMIC DNA]</scope>
    <source>
        <strain evidence="7 8">ZYFD042</strain>
    </source>
</reference>
<feature type="transmembrane region" description="Helical" evidence="6">
    <location>
        <begin position="146"/>
        <end position="165"/>
    </location>
</feature>
<accession>A0A3S3MG25</accession>
<dbReference type="OrthoDB" id="4826415at2"/>
<gene>
    <name evidence="7" type="ORF">D8Y23_02735</name>
</gene>
<dbReference type="AlphaFoldDB" id="A0A3S3MG25"/>
<protein>
    <recommendedName>
        <fullName evidence="9">Membrane protein involved in the export of O-antigen and teichoic acid</fullName>
    </recommendedName>
</protein>
<evidence type="ECO:0000256" key="4">
    <source>
        <dbReference type="ARBA" id="ARBA00022989"/>
    </source>
</evidence>
<keyword evidence="2" id="KW-1003">Cell membrane</keyword>
<keyword evidence="5 6" id="KW-0472">Membrane</keyword>
<evidence type="ECO:0000256" key="6">
    <source>
        <dbReference type="SAM" id="Phobius"/>
    </source>
</evidence>
<feature type="transmembrane region" description="Helical" evidence="6">
    <location>
        <begin position="356"/>
        <end position="375"/>
    </location>
</feature>
<comment type="subcellular location">
    <subcellularLocation>
        <location evidence="1">Cell membrane</location>
        <topology evidence="1">Multi-pass membrane protein</topology>
    </subcellularLocation>
</comment>
<dbReference type="EMBL" id="RBZY01000006">
    <property type="protein sequence ID" value="RWR22264.1"/>
    <property type="molecule type" value="Genomic_DNA"/>
</dbReference>
<dbReference type="RefSeq" id="WP_128216636.1">
    <property type="nucleotide sequence ID" value="NZ_RBZY01000006.1"/>
</dbReference>
<comment type="caution">
    <text evidence="7">The sequence shown here is derived from an EMBL/GenBank/DDBJ whole genome shotgun (WGS) entry which is preliminary data.</text>
</comment>
<proteinExistence type="predicted"/>
<feature type="transmembrane region" description="Helical" evidence="6">
    <location>
        <begin position="171"/>
        <end position="192"/>
    </location>
</feature>
<feature type="transmembrane region" description="Helical" evidence="6">
    <location>
        <begin position="52"/>
        <end position="75"/>
    </location>
</feature>
<feature type="transmembrane region" description="Helical" evidence="6">
    <location>
        <begin position="115"/>
        <end position="134"/>
    </location>
</feature>